<evidence type="ECO:0000313" key="2">
    <source>
        <dbReference type="EMBL" id="CDG47043.1"/>
    </source>
</evidence>
<protein>
    <submittedName>
        <fullName evidence="2">Uncharacterized protein YdiY</fullName>
    </submittedName>
</protein>
<accession>A0A068R938</accession>
<organism evidence="2">
    <name type="scientific">Serratia symbiotica SCt-VLC</name>
    <dbReference type="NCBI Taxonomy" id="1347341"/>
    <lineage>
        <taxon>Bacteria</taxon>
        <taxon>Pseudomonadati</taxon>
        <taxon>Pseudomonadota</taxon>
        <taxon>Gammaproteobacteria</taxon>
        <taxon>Enterobacterales</taxon>
        <taxon>Yersiniaceae</taxon>
        <taxon>Serratia</taxon>
        <taxon>Serratia symbiotica</taxon>
    </lineage>
</organism>
<dbReference type="OrthoDB" id="5292716at2"/>
<dbReference type="InterPro" id="IPR007433">
    <property type="entry name" value="DUF481"/>
</dbReference>
<dbReference type="Pfam" id="PF04338">
    <property type="entry name" value="DUF481"/>
    <property type="match status" value="1"/>
</dbReference>
<evidence type="ECO:0000256" key="1">
    <source>
        <dbReference type="SAM" id="SignalP"/>
    </source>
</evidence>
<reference evidence="2" key="1">
    <citation type="submission" date="2013-06" db="EMBL/GenBank/DDBJ databases">
        <authorList>
            <person name="Mazano-Marin A."/>
        </authorList>
    </citation>
    <scope>NUCLEOTIDE SEQUENCE</scope>
    <source>
        <strain evidence="2">SCt-VLC</strain>
    </source>
</reference>
<name>A0A068R938_9GAMM</name>
<gene>
    <name evidence="2" type="primary">ydiY</name>
    <name evidence="2" type="ORF">SCTVLC_0271</name>
</gene>
<proteinExistence type="predicted"/>
<reference evidence="2" key="2">
    <citation type="journal article" date="2014" name="Genome Biol. Evol.">
        <title>Settling down: the genome of Serratia symbiotica from the aphid Cinara tujafilina zooms in on the process of accommodation to a cooperative intracellular life.</title>
        <authorList>
            <person name="Manzano-Marin A."/>
            <person name="Latorre A."/>
        </authorList>
    </citation>
    <scope>NUCLEOTIDE SEQUENCE</scope>
    <source>
        <strain evidence="2">SCt-VLC</strain>
    </source>
</reference>
<feature type="signal peptide" evidence="1">
    <location>
        <begin position="1"/>
        <end position="27"/>
    </location>
</feature>
<sequence length="254" mass="27564">MLASHVRSTIPLFICCLATFTSALALADNTLFTAMDDPATAQKPFEGNFQAGYNAQSGNSQNSRLLASTNMTWFDNDAAYSLWGAANNATSSNVRSSEKYQAGGRNRYNLNDRNYLFGQTSWLSDRFNGYDSRSILTGGYGHQILNGPVSDLRVEFGPGVRHDEYHGGGRSTKALAYGAANYSYQLTDSTKITQGISALTNEAITLNSETALNVAINEKLSLRVAYTITYNRKPPVSAPKSTDTTTSVTLVYGL</sequence>
<keyword evidence="1" id="KW-0732">Signal</keyword>
<feature type="chain" id="PRO_5001652435" evidence="1">
    <location>
        <begin position="28"/>
        <end position="254"/>
    </location>
</feature>
<dbReference type="RefSeq" id="WP_061769756.1">
    <property type="nucleotide sequence ID" value="NZ_FR904230.1"/>
</dbReference>
<dbReference type="AlphaFoldDB" id="A0A068R938"/>
<dbReference type="EMBL" id="FR904230">
    <property type="protein sequence ID" value="CDG47043.1"/>
    <property type="molecule type" value="Genomic_DNA"/>
</dbReference>